<feature type="binding site" evidence="17">
    <location>
        <position position="421"/>
    </location>
    <ligand>
        <name>acetyl-CoA</name>
        <dbReference type="ChEBI" id="CHEBI:57288"/>
    </ligand>
</feature>
<feature type="binding site" evidence="17">
    <location>
        <position position="358"/>
    </location>
    <ligand>
        <name>UDP-N-acetyl-alpha-D-glucosamine</name>
        <dbReference type="ChEBI" id="CHEBI:57705"/>
    </ligand>
</feature>
<keyword evidence="9 17" id="KW-0133">Cell shape</keyword>
<dbReference type="EMBL" id="JAUPEV010000008">
    <property type="protein sequence ID" value="MDO7253389.1"/>
    <property type="molecule type" value="Genomic_DNA"/>
</dbReference>
<evidence type="ECO:0000313" key="20">
    <source>
        <dbReference type="EMBL" id="MDP2539347.1"/>
    </source>
</evidence>
<evidence type="ECO:0000256" key="2">
    <source>
        <dbReference type="ARBA" id="ARBA00007947"/>
    </source>
</evidence>
<feature type="binding site" evidence="17">
    <location>
        <begin position="83"/>
        <end position="84"/>
    </location>
    <ligand>
        <name>UDP-N-acetyl-alpha-D-glucosamine</name>
        <dbReference type="ChEBI" id="CHEBI:57705"/>
    </ligand>
</feature>
<feature type="binding site" evidence="17">
    <location>
        <begin position="367"/>
        <end position="368"/>
    </location>
    <ligand>
        <name>acetyl-CoA</name>
        <dbReference type="ChEBI" id="CHEBI:57288"/>
    </ligand>
</feature>
<dbReference type="GO" id="GO:0008360">
    <property type="term" value="P:regulation of cell shape"/>
    <property type="evidence" value="ECO:0007669"/>
    <property type="project" value="UniProtKB-KW"/>
</dbReference>
<comment type="similarity">
    <text evidence="1 17">In the C-terminal section; belongs to the transferase hexapeptide repeat family.</text>
</comment>
<evidence type="ECO:0000313" key="21">
    <source>
        <dbReference type="Proteomes" id="UP001177258"/>
    </source>
</evidence>
<comment type="caution">
    <text evidence="20">The sequence shown here is derived from an EMBL/GenBank/DDBJ whole genome shotgun (WGS) entry which is preliminary data.</text>
</comment>
<dbReference type="GO" id="GO:0003977">
    <property type="term" value="F:UDP-N-acetylglucosamine diphosphorylase activity"/>
    <property type="evidence" value="ECO:0007669"/>
    <property type="project" value="UniProtKB-UniRule"/>
</dbReference>
<comment type="catalytic activity">
    <reaction evidence="14 17">
        <text>alpha-D-glucosamine 1-phosphate + acetyl-CoA = N-acetyl-alpha-D-glucosamine 1-phosphate + CoA + H(+)</text>
        <dbReference type="Rhea" id="RHEA:13725"/>
        <dbReference type="ChEBI" id="CHEBI:15378"/>
        <dbReference type="ChEBI" id="CHEBI:57287"/>
        <dbReference type="ChEBI" id="CHEBI:57288"/>
        <dbReference type="ChEBI" id="CHEBI:57776"/>
        <dbReference type="ChEBI" id="CHEBI:58516"/>
        <dbReference type="EC" id="2.3.1.157"/>
    </reaction>
</comment>
<feature type="region of interest" description="Pyrophosphorylase" evidence="17">
    <location>
        <begin position="1"/>
        <end position="231"/>
    </location>
</feature>
<dbReference type="EMBL" id="JAUYZK010000008">
    <property type="protein sequence ID" value="MDP2539347.1"/>
    <property type="molecule type" value="Genomic_DNA"/>
</dbReference>
<dbReference type="Gene3D" id="2.160.10.10">
    <property type="entry name" value="Hexapeptide repeat proteins"/>
    <property type="match status" value="1"/>
</dbReference>
<dbReference type="AlphaFoldDB" id="A0AA90T9Y0"/>
<feature type="active site" description="Proton acceptor" evidence="17">
    <location>
        <position position="344"/>
    </location>
</feature>
<keyword evidence="3 17" id="KW-0963">Cytoplasm</keyword>
<keyword evidence="8 17" id="KW-0460">Magnesium</keyword>
<evidence type="ECO:0000256" key="9">
    <source>
        <dbReference type="ARBA" id="ARBA00022960"/>
    </source>
</evidence>
<reference evidence="19 21" key="3">
    <citation type="journal article" date="2024" name="Syst. Appl. Microbiol.">
        <title>Helicobacter cappadocius sp. nov., from lizards: The first psychrotrophic Helicobacter species.</title>
        <authorList>
            <person name="Aydin F."/>
            <person name="Tarhane S."/>
            <person name="Karakaya E."/>
            <person name="Abay S."/>
            <person name="Kayman T."/>
            <person name="Guran O."/>
            <person name="Bozkurt E."/>
            <person name="Uzum N."/>
            <person name="Avci A."/>
            <person name="Olgun K."/>
            <person name="Jablonski D."/>
            <person name="Guran C."/>
            <person name="Burcin Saticioglu I."/>
        </authorList>
    </citation>
    <scope>NUCLEOTIDE SEQUENCE [LARGE SCALE GENOMIC DNA]</scope>
    <source>
        <strain evidence="19">Faydin-H75</strain>
        <strain evidence="21">faydin-H76</strain>
    </source>
</reference>
<evidence type="ECO:0000256" key="15">
    <source>
        <dbReference type="ARBA" id="ARBA00048493"/>
    </source>
</evidence>
<dbReference type="InterPro" id="IPR025877">
    <property type="entry name" value="MobA-like_NTP_Trfase"/>
</dbReference>
<dbReference type="EC" id="2.3.1.157" evidence="17"/>
<gene>
    <name evidence="17 20" type="primary">glmU</name>
    <name evidence="19" type="ORF">Q5I04_05640</name>
    <name evidence="20" type="ORF">Q5I06_06125</name>
</gene>
<feature type="binding site" evidence="17">
    <location>
        <position position="347"/>
    </location>
    <ligand>
        <name>UDP-N-acetyl-alpha-D-glucosamine</name>
        <dbReference type="ChEBI" id="CHEBI:57705"/>
    </ligand>
</feature>
<accession>A0AA90T9Y0</accession>
<dbReference type="EC" id="2.7.7.23" evidence="17"/>
<feature type="binding site" evidence="17">
    <location>
        <position position="229"/>
    </location>
    <ligand>
        <name>UDP-N-acetyl-alpha-D-glucosamine</name>
        <dbReference type="ChEBI" id="CHEBI:57705"/>
    </ligand>
</feature>
<feature type="binding site" evidence="17">
    <location>
        <position position="404"/>
    </location>
    <ligand>
        <name>acetyl-CoA</name>
        <dbReference type="ChEBI" id="CHEBI:57288"/>
    </ligand>
</feature>
<evidence type="ECO:0000256" key="5">
    <source>
        <dbReference type="ARBA" id="ARBA00022695"/>
    </source>
</evidence>
<dbReference type="NCBIfam" id="NF010939">
    <property type="entry name" value="PRK14359.1"/>
    <property type="match status" value="1"/>
</dbReference>
<evidence type="ECO:0000256" key="6">
    <source>
        <dbReference type="ARBA" id="ARBA00022723"/>
    </source>
</evidence>
<dbReference type="Proteomes" id="UP001177258">
    <property type="component" value="Unassembled WGS sequence"/>
</dbReference>
<keyword evidence="5 17" id="KW-0548">Nucleotidyltransferase</keyword>
<feature type="binding site" evidence="17">
    <location>
        <position position="229"/>
    </location>
    <ligand>
        <name>Mg(2+)</name>
        <dbReference type="ChEBI" id="CHEBI:18420"/>
    </ligand>
</feature>
<feature type="binding site" evidence="17">
    <location>
        <position position="316"/>
    </location>
    <ligand>
        <name>UDP-N-acetyl-alpha-D-glucosamine</name>
        <dbReference type="ChEBI" id="CHEBI:57705"/>
    </ligand>
</feature>
<reference evidence="19" key="2">
    <citation type="submission" date="2023-07" db="EMBL/GenBank/DDBJ databases">
        <authorList>
            <person name="Aydin F."/>
            <person name="Tarhane S."/>
            <person name="Saticioglu I.B."/>
            <person name="Karakaya E."/>
            <person name="Abay S."/>
            <person name="Guran O."/>
            <person name="Bozkurt E."/>
            <person name="Uzum N."/>
            <person name="Olgun K."/>
            <person name="Jablonski D."/>
        </authorList>
    </citation>
    <scope>NUCLEOTIDE SEQUENCE</scope>
    <source>
        <strain evidence="19">Faydin-H75</strain>
    </source>
</reference>
<evidence type="ECO:0000256" key="8">
    <source>
        <dbReference type="ARBA" id="ARBA00022842"/>
    </source>
</evidence>
<protein>
    <recommendedName>
        <fullName evidence="17">Bifunctional protein GlmU</fullName>
    </recommendedName>
    <domain>
        <recommendedName>
            <fullName evidence="17">UDP-N-acetylglucosamine pyrophosphorylase</fullName>
            <ecNumber evidence="17">2.7.7.23</ecNumber>
        </recommendedName>
        <alternativeName>
            <fullName evidence="17">N-acetylglucosamine-1-phosphate uridyltransferase</fullName>
        </alternativeName>
    </domain>
    <domain>
        <recommendedName>
            <fullName evidence="17">Glucosamine-1-phosphate N-acetyltransferase</fullName>
            <ecNumber evidence="17">2.3.1.157</ecNumber>
        </recommendedName>
    </domain>
</protein>
<feature type="binding site" evidence="17">
    <location>
        <position position="110"/>
    </location>
    <ligand>
        <name>Mg(2+)</name>
        <dbReference type="ChEBI" id="CHEBI:18420"/>
    </ligand>
</feature>
<feature type="binding site" evidence="17">
    <location>
        <position position="143"/>
    </location>
    <ligand>
        <name>UDP-N-acetyl-alpha-D-glucosamine</name>
        <dbReference type="ChEBI" id="CHEBI:57705"/>
    </ligand>
</feature>
<comment type="cofactor">
    <cofactor evidence="17">
        <name>Mg(2+)</name>
        <dbReference type="ChEBI" id="CHEBI:18420"/>
    </cofactor>
    <text evidence="17">Binds 1 Mg(2+) ion per subunit.</text>
</comment>
<dbReference type="InterPro" id="IPR011004">
    <property type="entry name" value="Trimer_LpxA-like_sf"/>
</dbReference>
<feature type="binding site" evidence="17">
    <location>
        <position position="157"/>
    </location>
    <ligand>
        <name>UDP-N-acetyl-alpha-D-glucosamine</name>
        <dbReference type="ChEBI" id="CHEBI:57705"/>
    </ligand>
</feature>
<dbReference type="SUPFAM" id="SSF51161">
    <property type="entry name" value="Trimeric LpxA-like enzymes"/>
    <property type="match status" value="1"/>
</dbReference>
<dbReference type="InterPro" id="IPR038009">
    <property type="entry name" value="GlmU_C_LbH"/>
</dbReference>
<name>A0AA90T9Y0_9HELI</name>
<dbReference type="GO" id="GO:0019134">
    <property type="term" value="F:glucosamine-1-phosphate N-acetyltransferase activity"/>
    <property type="evidence" value="ECO:0007669"/>
    <property type="project" value="UniProtKB-UniRule"/>
</dbReference>
<keyword evidence="6 17" id="KW-0479">Metal-binding</keyword>
<comment type="catalytic activity">
    <reaction evidence="15 17">
        <text>N-acetyl-alpha-D-glucosamine 1-phosphate + UTP + H(+) = UDP-N-acetyl-alpha-D-glucosamine + diphosphate</text>
        <dbReference type="Rhea" id="RHEA:13509"/>
        <dbReference type="ChEBI" id="CHEBI:15378"/>
        <dbReference type="ChEBI" id="CHEBI:33019"/>
        <dbReference type="ChEBI" id="CHEBI:46398"/>
        <dbReference type="ChEBI" id="CHEBI:57705"/>
        <dbReference type="ChEBI" id="CHEBI:57776"/>
        <dbReference type="EC" id="2.7.7.23"/>
    </reaction>
</comment>
<feature type="region of interest" description="N-acetyltransferase" evidence="17">
    <location>
        <begin position="253"/>
        <end position="446"/>
    </location>
</feature>
<feature type="binding site" evidence="17">
    <location>
        <begin position="8"/>
        <end position="11"/>
    </location>
    <ligand>
        <name>UDP-N-acetyl-alpha-D-glucosamine</name>
        <dbReference type="ChEBI" id="CHEBI:57705"/>
    </ligand>
</feature>
<dbReference type="GO" id="GO:0000902">
    <property type="term" value="P:cell morphogenesis"/>
    <property type="evidence" value="ECO:0007669"/>
    <property type="project" value="UniProtKB-UniRule"/>
</dbReference>
<dbReference type="GO" id="GO:0000287">
    <property type="term" value="F:magnesium ion binding"/>
    <property type="evidence" value="ECO:0007669"/>
    <property type="project" value="UniProtKB-UniRule"/>
</dbReference>
<dbReference type="Proteomes" id="UP001240777">
    <property type="component" value="Unassembled WGS sequence"/>
</dbReference>
<evidence type="ECO:0000256" key="3">
    <source>
        <dbReference type="ARBA" id="ARBA00022490"/>
    </source>
</evidence>
<evidence type="ECO:0000313" key="19">
    <source>
        <dbReference type="EMBL" id="MDO7253389.1"/>
    </source>
</evidence>
<comment type="pathway">
    <text evidence="17">Nucleotide-sugar biosynthesis; UDP-N-acetyl-alpha-D-glucosamine biosynthesis; UDP-N-acetyl-alpha-D-glucosamine from N-acetyl-alpha-D-glucosamine 1-phosphate: step 1/1.</text>
</comment>
<evidence type="ECO:0000256" key="17">
    <source>
        <dbReference type="HAMAP-Rule" id="MF_01631"/>
    </source>
</evidence>
<feature type="binding site" evidence="17">
    <location>
        <position position="22"/>
    </location>
    <ligand>
        <name>UDP-N-acetyl-alpha-D-glucosamine</name>
        <dbReference type="ChEBI" id="CHEBI:57705"/>
    </ligand>
</feature>
<dbReference type="CDD" id="cd02540">
    <property type="entry name" value="GT2_GlmU_N_bac"/>
    <property type="match status" value="1"/>
</dbReference>
<dbReference type="GO" id="GO:0005737">
    <property type="term" value="C:cytoplasm"/>
    <property type="evidence" value="ECO:0007669"/>
    <property type="project" value="UniProtKB-SubCell"/>
</dbReference>
<feature type="binding site" evidence="17">
    <location>
        <position position="386"/>
    </location>
    <ligand>
        <name>acetyl-CoA</name>
        <dbReference type="ChEBI" id="CHEBI:57288"/>
    </ligand>
</feature>
<comment type="subcellular location">
    <subcellularLocation>
        <location evidence="17">Cytoplasm</location>
    </subcellularLocation>
</comment>
<organism evidence="20 21">
    <name type="scientific">Helicobacter cappadocius</name>
    <dbReference type="NCBI Taxonomy" id="3063998"/>
    <lineage>
        <taxon>Bacteria</taxon>
        <taxon>Pseudomonadati</taxon>
        <taxon>Campylobacterota</taxon>
        <taxon>Epsilonproteobacteria</taxon>
        <taxon>Campylobacterales</taxon>
        <taxon>Helicobacteraceae</taxon>
        <taxon>Helicobacter</taxon>
    </lineage>
</organism>
<dbReference type="GO" id="GO:0071555">
    <property type="term" value="P:cell wall organization"/>
    <property type="evidence" value="ECO:0007669"/>
    <property type="project" value="UniProtKB-KW"/>
</dbReference>
<dbReference type="Gene3D" id="3.90.550.10">
    <property type="entry name" value="Spore Coat Polysaccharide Biosynthesis Protein SpsA, Chain A"/>
    <property type="match status" value="1"/>
</dbReference>
<proteinExistence type="inferred from homology"/>
<feature type="binding site" evidence="17">
    <location>
        <position position="172"/>
    </location>
    <ligand>
        <name>UDP-N-acetyl-alpha-D-glucosamine</name>
        <dbReference type="ChEBI" id="CHEBI:57705"/>
    </ligand>
</feature>
<dbReference type="GO" id="GO:0009252">
    <property type="term" value="P:peptidoglycan biosynthetic process"/>
    <property type="evidence" value="ECO:0007669"/>
    <property type="project" value="UniProtKB-UniRule"/>
</dbReference>
<evidence type="ECO:0000259" key="18">
    <source>
        <dbReference type="Pfam" id="PF12804"/>
    </source>
</evidence>
<dbReference type="GO" id="GO:0016020">
    <property type="term" value="C:membrane"/>
    <property type="evidence" value="ECO:0007669"/>
    <property type="project" value="GOC"/>
</dbReference>
<evidence type="ECO:0000313" key="22">
    <source>
        <dbReference type="Proteomes" id="UP001240777"/>
    </source>
</evidence>
<comment type="pathway">
    <text evidence="17">Bacterial outer membrane biogenesis; LPS lipid A biosynthesis.</text>
</comment>
<evidence type="ECO:0000256" key="12">
    <source>
        <dbReference type="ARBA" id="ARBA00023315"/>
    </source>
</evidence>
<keyword evidence="11 17" id="KW-0511">Multifunctional enzyme</keyword>
<feature type="domain" description="MobA-like NTP transferase" evidence="18">
    <location>
        <begin position="6"/>
        <end position="143"/>
    </location>
</feature>
<dbReference type="Pfam" id="PF12804">
    <property type="entry name" value="NTP_transf_3"/>
    <property type="match status" value="1"/>
</dbReference>
<dbReference type="InterPro" id="IPR029044">
    <property type="entry name" value="Nucleotide-diphossugar_trans"/>
</dbReference>
<dbReference type="NCBIfam" id="TIGR01173">
    <property type="entry name" value="glmU"/>
    <property type="match status" value="1"/>
</dbReference>
<comment type="similarity">
    <text evidence="2 17">In the N-terminal section; belongs to the N-acetylglucosamine-1-phosphate uridyltransferase family.</text>
</comment>
<keyword evidence="12 17" id="KW-0012">Acyltransferase</keyword>
<dbReference type="SUPFAM" id="SSF53448">
    <property type="entry name" value="Nucleotide-diphospho-sugar transferases"/>
    <property type="match status" value="1"/>
</dbReference>
<evidence type="ECO:0000256" key="10">
    <source>
        <dbReference type="ARBA" id="ARBA00022984"/>
    </source>
</evidence>
<comment type="subunit">
    <text evidence="17">Homotrimer.</text>
</comment>
<dbReference type="GO" id="GO:0009245">
    <property type="term" value="P:lipid A biosynthetic process"/>
    <property type="evidence" value="ECO:0007669"/>
    <property type="project" value="UniProtKB-UniRule"/>
</dbReference>
<evidence type="ECO:0000256" key="4">
    <source>
        <dbReference type="ARBA" id="ARBA00022679"/>
    </source>
</evidence>
<evidence type="ECO:0000256" key="14">
    <source>
        <dbReference type="ARBA" id="ARBA00048247"/>
    </source>
</evidence>
<evidence type="ECO:0000256" key="1">
    <source>
        <dbReference type="ARBA" id="ARBA00007707"/>
    </source>
</evidence>
<feature type="region of interest" description="Linker" evidence="17">
    <location>
        <begin position="232"/>
        <end position="252"/>
    </location>
</feature>
<dbReference type="InterPro" id="IPR050065">
    <property type="entry name" value="GlmU-like"/>
</dbReference>
<evidence type="ECO:0000256" key="16">
    <source>
        <dbReference type="ARBA" id="ARBA00049628"/>
    </source>
</evidence>
<evidence type="ECO:0000256" key="7">
    <source>
        <dbReference type="ARBA" id="ARBA00022737"/>
    </source>
</evidence>
<evidence type="ECO:0000256" key="11">
    <source>
        <dbReference type="ARBA" id="ARBA00023268"/>
    </source>
</evidence>
<dbReference type="RefSeq" id="WP_305517233.1">
    <property type="nucleotide sequence ID" value="NZ_JAUPEV010000008.1"/>
</dbReference>
<dbReference type="PANTHER" id="PTHR43584:SF3">
    <property type="entry name" value="BIFUNCTIONAL PROTEIN GLMU"/>
    <property type="match status" value="1"/>
</dbReference>
<dbReference type="CDD" id="cd03353">
    <property type="entry name" value="LbH_GlmU_C"/>
    <property type="match status" value="1"/>
</dbReference>
<feature type="binding site" evidence="17">
    <location>
        <position position="333"/>
    </location>
    <ligand>
        <name>UDP-N-acetyl-alpha-D-glucosamine</name>
        <dbReference type="ChEBI" id="CHEBI:57705"/>
    </ligand>
</feature>
<keyword evidence="13 17" id="KW-0961">Cell wall biogenesis/degradation</keyword>
<sequence length="446" mass="48875">MSISVAILAAGAGTRMKSSLPKVLHKICGKEMLFYSIDEALKISDDIHIVLFHQHEKIKEAIQKSFGDSKITFHIQNHLSYPGTGGALMNGADQNPISTKYDKVLVLNGDMPLVKEKELLKLISPASAVSMSVLTLENPTGYGRVIIEDKKVTSIVEEKDAQEATKSICIVNAGVYVFERHILETYLPKLNNHNNQKEYYLTDIIGLCAKDNKEVMPVFVNEKDFMGVNSKSQLAYAESIMLQDLRNKAMDQGVIMHLPETIYLESEVVFEGECEIENGVCIKGKSKIINSHIKAHTVIENSCIKDSDIGPMAHIRPGCQISNTHIGNFVELKASILNGVKAGHLSYLGDCSIDEGSNIGAGVITCNYDGKKKHKTIIGKNVFVGSDTQLIAPINIASNVLIGSGTTMTKDAKEGDLITSRVKQENKAGGFYRFFGYSKESSQSND</sequence>
<keyword evidence="7 17" id="KW-0677">Repeat</keyword>
<dbReference type="GO" id="GO:0006048">
    <property type="term" value="P:UDP-N-acetylglucosamine biosynthetic process"/>
    <property type="evidence" value="ECO:0007669"/>
    <property type="project" value="InterPro"/>
</dbReference>
<comment type="caution">
    <text evidence="17">Lacks conserved residue(s) required for the propagation of feature annotation.</text>
</comment>
<keyword evidence="10 17" id="KW-0573">Peptidoglycan synthesis</keyword>
<feature type="binding site" evidence="17">
    <location>
        <position position="361"/>
    </location>
    <ligand>
        <name>acetyl-CoA</name>
        <dbReference type="ChEBI" id="CHEBI:57288"/>
    </ligand>
</feature>
<keyword evidence="4 17" id="KW-0808">Transferase</keyword>
<dbReference type="InterPro" id="IPR005882">
    <property type="entry name" value="Bifunctional_GlmU"/>
</dbReference>
<dbReference type="PANTHER" id="PTHR43584">
    <property type="entry name" value="NUCLEOTIDYL TRANSFERASE"/>
    <property type="match status" value="1"/>
</dbReference>
<comment type="function">
    <text evidence="16 17">Catalyzes the last two sequential reactions in the de novo biosynthetic pathway for UDP-N-acetylglucosamine (UDP-GlcNAc). The C-terminal domain catalyzes the transfer of acetyl group from acetyl coenzyme A to glucosamine-1-phosphate (GlcN-1-P) to produce N-acetylglucosamine-1-phosphate (GlcNAc-1-P), which is converted into UDP-GlcNAc by the transfer of uridine 5-monophosphate (from uridine 5-triphosphate), a reaction catalyzed by the N-terminal domain.</text>
</comment>
<evidence type="ECO:0000256" key="13">
    <source>
        <dbReference type="ARBA" id="ARBA00023316"/>
    </source>
</evidence>
<keyword evidence="22" id="KW-1185">Reference proteome</keyword>
<comment type="pathway">
    <text evidence="17">Nucleotide-sugar biosynthesis; UDP-N-acetyl-alpha-D-glucosamine biosynthesis; N-acetyl-alpha-D-glucosamine 1-phosphate from alpha-D-glucosamine 6-phosphate (route II): step 2/2.</text>
</comment>
<reference evidence="20 22" key="1">
    <citation type="submission" date="2023-07" db="EMBL/GenBank/DDBJ databases">
        <title>Unpublished Manusciprt.</title>
        <authorList>
            <person name="Aydin F."/>
            <person name="Tarhane S."/>
            <person name="Saticioglu I.B."/>
            <person name="Karakaya E."/>
            <person name="Abay S."/>
            <person name="Guran O."/>
            <person name="Bozkurt E."/>
            <person name="Uzum N."/>
            <person name="Olgun K."/>
            <person name="Jablonski D."/>
        </authorList>
    </citation>
    <scope>NUCLEOTIDE SEQUENCE</scope>
    <source>
        <strain evidence="22">faydin-H75</strain>
        <strain evidence="20">Faydin-H76</strain>
    </source>
</reference>
<dbReference type="HAMAP" id="MF_01631">
    <property type="entry name" value="GlmU"/>
    <property type="match status" value="1"/>
</dbReference>